<evidence type="ECO:0000256" key="1">
    <source>
        <dbReference type="SAM" id="Phobius"/>
    </source>
</evidence>
<dbReference type="Gene3D" id="2.60.40.10">
    <property type="entry name" value="Immunoglobulins"/>
    <property type="match status" value="2"/>
</dbReference>
<gene>
    <name evidence="3" type="ORF">S03H2_16671</name>
</gene>
<dbReference type="Pfam" id="PF07705">
    <property type="entry name" value="CARDB"/>
    <property type="match status" value="2"/>
</dbReference>
<feature type="transmembrane region" description="Helical" evidence="1">
    <location>
        <begin position="304"/>
        <end position="327"/>
    </location>
</feature>
<organism evidence="3">
    <name type="scientific">marine sediment metagenome</name>
    <dbReference type="NCBI Taxonomy" id="412755"/>
    <lineage>
        <taxon>unclassified sequences</taxon>
        <taxon>metagenomes</taxon>
        <taxon>ecological metagenomes</taxon>
    </lineage>
</organism>
<protein>
    <recommendedName>
        <fullName evidence="2">CARDB domain-containing protein</fullName>
    </recommendedName>
</protein>
<proteinExistence type="predicted"/>
<sequence length="337" mass="35604">VSENMKMIGLAYDLTPAGATFDPPIDMTIKYDVSLIPGGVAEKNLVVAWWDETASNWVDMESTVDMKNDTITAKVSHFTTFTILVHTRPASFDVADLSIIPKEADLGERISVSALVTNTGDLTGRYEVSLELDDVVVQTKDVTLDGGDSETVSFSVTPDTAGEHTVYINGLLGTCEVKAPPPAPAPVPAVAPAPPSFAVSDLSVAPSEVKLAEQVTISAVVTNTRGSEGSYTVVLQINGAEEARKEVTLGAGKSETVTFTISKDTEGSYTVNIDGNLGQFTVIVPPPPTPTPTEALPIQPPTNWWLIGGIIAGCVVVAAGLLVYFFVWRKRGAAQPS</sequence>
<dbReference type="AlphaFoldDB" id="X1GCE4"/>
<dbReference type="InterPro" id="IPR011635">
    <property type="entry name" value="CARDB"/>
</dbReference>
<reference evidence="3" key="1">
    <citation type="journal article" date="2014" name="Front. Microbiol.">
        <title>High frequency of phylogenetically diverse reductive dehalogenase-homologous genes in deep subseafloor sedimentary metagenomes.</title>
        <authorList>
            <person name="Kawai M."/>
            <person name="Futagami T."/>
            <person name="Toyoda A."/>
            <person name="Takaki Y."/>
            <person name="Nishi S."/>
            <person name="Hori S."/>
            <person name="Arai W."/>
            <person name="Tsubouchi T."/>
            <person name="Morono Y."/>
            <person name="Uchiyama I."/>
            <person name="Ito T."/>
            <person name="Fujiyama A."/>
            <person name="Inagaki F."/>
            <person name="Takami H."/>
        </authorList>
    </citation>
    <scope>NUCLEOTIDE SEQUENCE</scope>
    <source>
        <strain evidence="3">Expedition CK06-06</strain>
    </source>
</reference>
<dbReference type="EMBL" id="BARU01008532">
    <property type="protein sequence ID" value="GAH42465.1"/>
    <property type="molecule type" value="Genomic_DNA"/>
</dbReference>
<accession>X1GCE4</accession>
<feature type="non-terminal residue" evidence="3">
    <location>
        <position position="1"/>
    </location>
</feature>
<feature type="domain" description="CARDB" evidence="2">
    <location>
        <begin position="201"/>
        <end position="272"/>
    </location>
</feature>
<dbReference type="InterPro" id="IPR013783">
    <property type="entry name" value="Ig-like_fold"/>
</dbReference>
<feature type="domain" description="CARDB" evidence="2">
    <location>
        <begin position="96"/>
        <end position="166"/>
    </location>
</feature>
<keyword evidence="1" id="KW-1133">Transmembrane helix</keyword>
<keyword evidence="1" id="KW-0812">Transmembrane</keyword>
<keyword evidence="1" id="KW-0472">Membrane</keyword>
<name>X1GCE4_9ZZZZ</name>
<evidence type="ECO:0000259" key="2">
    <source>
        <dbReference type="Pfam" id="PF07705"/>
    </source>
</evidence>
<evidence type="ECO:0000313" key="3">
    <source>
        <dbReference type="EMBL" id="GAH42465.1"/>
    </source>
</evidence>
<comment type="caution">
    <text evidence="3">The sequence shown here is derived from an EMBL/GenBank/DDBJ whole genome shotgun (WGS) entry which is preliminary data.</text>
</comment>